<organism evidence="1 2">
    <name type="scientific">Lentibacillus cibarius</name>
    <dbReference type="NCBI Taxonomy" id="2583219"/>
    <lineage>
        <taxon>Bacteria</taxon>
        <taxon>Bacillati</taxon>
        <taxon>Bacillota</taxon>
        <taxon>Bacilli</taxon>
        <taxon>Bacillales</taxon>
        <taxon>Bacillaceae</taxon>
        <taxon>Lentibacillus</taxon>
    </lineage>
</organism>
<reference evidence="1 2" key="1">
    <citation type="submission" date="2019-05" db="EMBL/GenBank/DDBJ databases">
        <title>Genomic analysis of Lentibacillus sp. NKC220-2.</title>
        <authorList>
            <person name="Oh Y.J."/>
        </authorList>
    </citation>
    <scope>NUCLEOTIDE SEQUENCE [LARGE SCALE GENOMIC DNA]</scope>
    <source>
        <strain evidence="1 2">NKC220-2</strain>
    </source>
</reference>
<evidence type="ECO:0000313" key="1">
    <source>
        <dbReference type="EMBL" id="TMN21739.1"/>
    </source>
</evidence>
<comment type="caution">
    <text evidence="1">The sequence shown here is derived from an EMBL/GenBank/DDBJ whole genome shotgun (WGS) entry which is preliminary data.</text>
</comment>
<accession>A0A5S3QJ35</accession>
<sequence length="80" mass="9470">MKKGITTVEDAKAEEAAFRRSRQQGGRMYAAQTNEVIPDWFYEQKRQEKLKREKEQAAEESRDRTAEWKETERLLAKYSG</sequence>
<dbReference type="AlphaFoldDB" id="A0A5S3QJ35"/>
<evidence type="ECO:0000313" key="2">
    <source>
        <dbReference type="Proteomes" id="UP000306980"/>
    </source>
</evidence>
<proteinExistence type="predicted"/>
<dbReference type="Proteomes" id="UP000306980">
    <property type="component" value="Unassembled WGS sequence"/>
</dbReference>
<protein>
    <submittedName>
        <fullName evidence="1">Uncharacterized protein</fullName>
    </submittedName>
</protein>
<dbReference type="EMBL" id="VCIA01000001">
    <property type="protein sequence ID" value="TMN21739.1"/>
    <property type="molecule type" value="Genomic_DNA"/>
</dbReference>
<dbReference type="RefSeq" id="WP_138602442.1">
    <property type="nucleotide sequence ID" value="NZ_VCIA01000001.1"/>
</dbReference>
<name>A0A5S3QJ35_9BACI</name>
<gene>
    <name evidence="1" type="ORF">FFL34_06130</name>
</gene>